<reference evidence="1 3" key="1">
    <citation type="submission" date="2024-10" db="EMBL/GenBank/DDBJ databases">
        <title>Updated reference genomes for cyclostephanoid diatoms.</title>
        <authorList>
            <person name="Roberts W.R."/>
            <person name="Alverson A.J."/>
        </authorList>
    </citation>
    <scope>NUCLEOTIDE SEQUENCE [LARGE SCALE GENOMIC DNA]</scope>
    <source>
        <strain evidence="1 3">AJA228-03</strain>
    </source>
</reference>
<proteinExistence type="predicted"/>
<evidence type="ECO:0000313" key="1">
    <source>
        <dbReference type="EMBL" id="KAL3810165.1"/>
    </source>
</evidence>
<protein>
    <submittedName>
        <fullName evidence="1">Uncharacterized protein</fullName>
    </submittedName>
</protein>
<name>A0ABD3RRA9_9STRA</name>
<organism evidence="1 3">
    <name type="scientific">Cyclostephanos tholiformis</name>
    <dbReference type="NCBI Taxonomy" id="382380"/>
    <lineage>
        <taxon>Eukaryota</taxon>
        <taxon>Sar</taxon>
        <taxon>Stramenopiles</taxon>
        <taxon>Ochrophyta</taxon>
        <taxon>Bacillariophyta</taxon>
        <taxon>Coscinodiscophyceae</taxon>
        <taxon>Thalassiosirophycidae</taxon>
        <taxon>Stephanodiscales</taxon>
        <taxon>Stephanodiscaceae</taxon>
        <taxon>Cyclostephanos</taxon>
    </lineage>
</organism>
<keyword evidence="3" id="KW-1185">Reference proteome</keyword>
<sequence>MTKQTTTAAIIENHSIGKDDKAAIAGKEVRRYDVCIIGTGPAGLASLSAIMEPYSLDGMTNTQVNNANRGLGHGGGGLKSARFTGLVNIPVSGNRYPDSSSLFTIASPVVMPVECSAENVP</sequence>
<dbReference type="EMBL" id="JALLPB020000348">
    <property type="protein sequence ID" value="KAL3810166.1"/>
    <property type="molecule type" value="Genomic_DNA"/>
</dbReference>
<evidence type="ECO:0000313" key="3">
    <source>
        <dbReference type="Proteomes" id="UP001530377"/>
    </source>
</evidence>
<evidence type="ECO:0000313" key="2">
    <source>
        <dbReference type="EMBL" id="KAL3810166.1"/>
    </source>
</evidence>
<comment type="caution">
    <text evidence="1">The sequence shown here is derived from an EMBL/GenBank/DDBJ whole genome shotgun (WGS) entry which is preliminary data.</text>
</comment>
<dbReference type="Proteomes" id="UP001530377">
    <property type="component" value="Unassembled WGS sequence"/>
</dbReference>
<dbReference type="AlphaFoldDB" id="A0ABD3RRA9"/>
<gene>
    <name evidence="1" type="ORF">ACHAXA_007052</name>
    <name evidence="2" type="ORF">ACHAXA_007053</name>
</gene>
<dbReference type="EMBL" id="JALLPB020000348">
    <property type="protein sequence ID" value="KAL3810165.1"/>
    <property type="molecule type" value="Genomic_DNA"/>
</dbReference>
<accession>A0ABD3RRA9</accession>